<dbReference type="GO" id="GO:0000156">
    <property type="term" value="F:phosphorelay response regulator activity"/>
    <property type="evidence" value="ECO:0007669"/>
    <property type="project" value="TreeGrafter"/>
</dbReference>
<dbReference type="Gene3D" id="3.40.50.2300">
    <property type="match status" value="1"/>
</dbReference>
<gene>
    <name evidence="12" type="ORF">EDD77_109103</name>
</gene>
<dbReference type="SMART" id="SM00448">
    <property type="entry name" value="REC"/>
    <property type="match status" value="1"/>
</dbReference>
<name>A0A4R1QV62_9FIRM</name>
<dbReference type="GO" id="GO:0006355">
    <property type="term" value="P:regulation of DNA-templated transcription"/>
    <property type="evidence" value="ECO:0007669"/>
    <property type="project" value="InterPro"/>
</dbReference>
<evidence type="ECO:0000256" key="9">
    <source>
        <dbReference type="PROSITE-ProRule" id="PRU01091"/>
    </source>
</evidence>
<comment type="caution">
    <text evidence="12">The sequence shown here is derived from an EMBL/GenBank/DDBJ whole genome shotgun (WGS) entry which is preliminary data.</text>
</comment>
<dbReference type="InterPro" id="IPR001867">
    <property type="entry name" value="OmpR/PhoB-type_DNA-bd"/>
</dbReference>
<evidence type="ECO:0000313" key="12">
    <source>
        <dbReference type="EMBL" id="TCL57828.1"/>
    </source>
</evidence>
<evidence type="ECO:0000256" key="1">
    <source>
        <dbReference type="ARBA" id="ARBA00018672"/>
    </source>
</evidence>
<dbReference type="SUPFAM" id="SSF52172">
    <property type="entry name" value="CheY-like"/>
    <property type="match status" value="1"/>
</dbReference>
<proteinExistence type="predicted"/>
<feature type="DNA-binding region" description="OmpR/PhoB-type" evidence="9">
    <location>
        <begin position="121"/>
        <end position="216"/>
    </location>
</feature>
<dbReference type="CDD" id="cd17574">
    <property type="entry name" value="REC_OmpR"/>
    <property type="match status" value="1"/>
</dbReference>
<evidence type="ECO:0000313" key="13">
    <source>
        <dbReference type="Proteomes" id="UP000295184"/>
    </source>
</evidence>
<keyword evidence="3" id="KW-0902">Two-component regulatory system</keyword>
<dbReference type="PANTHER" id="PTHR48111">
    <property type="entry name" value="REGULATOR OF RPOS"/>
    <property type="match status" value="1"/>
</dbReference>
<dbReference type="Pfam" id="PF00486">
    <property type="entry name" value="Trans_reg_C"/>
    <property type="match status" value="1"/>
</dbReference>
<dbReference type="Gene3D" id="1.10.10.10">
    <property type="entry name" value="Winged helix-like DNA-binding domain superfamily/Winged helix DNA-binding domain"/>
    <property type="match status" value="1"/>
</dbReference>
<evidence type="ECO:0000259" key="10">
    <source>
        <dbReference type="PROSITE" id="PS50110"/>
    </source>
</evidence>
<keyword evidence="4" id="KW-0805">Transcription regulation</keyword>
<dbReference type="RefSeq" id="WP_058963650.1">
    <property type="nucleotide sequence ID" value="NZ_CABKVM010000015.1"/>
</dbReference>
<feature type="domain" description="OmpR/PhoB-type" evidence="11">
    <location>
        <begin position="121"/>
        <end position="216"/>
    </location>
</feature>
<dbReference type="CDD" id="cd00383">
    <property type="entry name" value="trans_reg_C"/>
    <property type="match status" value="1"/>
</dbReference>
<dbReference type="GeneID" id="97382588"/>
<protein>
    <recommendedName>
        <fullName evidence="1">Stage 0 sporulation protein A homolog</fullName>
    </recommendedName>
</protein>
<dbReference type="Gene3D" id="6.10.250.690">
    <property type="match status" value="1"/>
</dbReference>
<evidence type="ECO:0000259" key="11">
    <source>
        <dbReference type="PROSITE" id="PS51755"/>
    </source>
</evidence>
<keyword evidence="6" id="KW-0804">Transcription</keyword>
<dbReference type="GO" id="GO:0000976">
    <property type="term" value="F:transcription cis-regulatory region binding"/>
    <property type="evidence" value="ECO:0007669"/>
    <property type="project" value="TreeGrafter"/>
</dbReference>
<feature type="modified residue" description="4-aspartylphosphate" evidence="8">
    <location>
        <position position="52"/>
    </location>
</feature>
<dbReference type="PANTHER" id="PTHR48111:SF40">
    <property type="entry name" value="PHOSPHATE REGULON TRANSCRIPTIONAL REGULATORY PROTEIN PHOB"/>
    <property type="match status" value="1"/>
</dbReference>
<dbReference type="AlphaFoldDB" id="A0A4R1QV62"/>
<dbReference type="PROSITE" id="PS50110">
    <property type="entry name" value="RESPONSE_REGULATORY"/>
    <property type="match status" value="1"/>
</dbReference>
<evidence type="ECO:0000256" key="7">
    <source>
        <dbReference type="ARBA" id="ARBA00024867"/>
    </source>
</evidence>
<evidence type="ECO:0000256" key="6">
    <source>
        <dbReference type="ARBA" id="ARBA00023163"/>
    </source>
</evidence>
<evidence type="ECO:0000256" key="5">
    <source>
        <dbReference type="ARBA" id="ARBA00023125"/>
    </source>
</evidence>
<reference evidence="12 13" key="1">
    <citation type="submission" date="2019-03" db="EMBL/GenBank/DDBJ databases">
        <title>Genomic Encyclopedia of Type Strains, Phase IV (KMG-IV): sequencing the most valuable type-strain genomes for metagenomic binning, comparative biology and taxonomic classification.</title>
        <authorList>
            <person name="Goeker M."/>
        </authorList>
    </citation>
    <scope>NUCLEOTIDE SEQUENCE [LARGE SCALE GENOMIC DNA]</scope>
    <source>
        <strain evidence="12 13">DSM 100451</strain>
    </source>
</reference>
<comment type="function">
    <text evidence="7">May play the central regulatory role in sporulation. It may be an element of the effector pathway responsible for the activation of sporulation genes in response to nutritional stress. Spo0A may act in concert with spo0H (a sigma factor) to control the expression of some genes that are critical to the sporulation process.</text>
</comment>
<sequence>MAHILIAEDETAINNLIRSNLKLVGHSCAQAFTGPEALELARSQSFDLVLLDVMLPGLDGFAVKAKLPVDLPVIFVTAKTSLSDKLQGLGLGAEDYIVKPFEVLELLARVEIVLRRGGKSARTFTLDGLRVDLDAHRVFLHEEEIPLTPQEYSLLEVLITNRNLALSREKLLNLAWGYDYEGESRTVDAHIQRLRKKLELEGRIQTVYKLGYRLSTR</sequence>
<dbReference type="EMBL" id="SLUM01000009">
    <property type="protein sequence ID" value="TCL57828.1"/>
    <property type="molecule type" value="Genomic_DNA"/>
</dbReference>
<dbReference type="InterPro" id="IPR036388">
    <property type="entry name" value="WH-like_DNA-bd_sf"/>
</dbReference>
<dbReference type="PROSITE" id="PS51755">
    <property type="entry name" value="OMPR_PHOB"/>
    <property type="match status" value="1"/>
</dbReference>
<evidence type="ECO:0000256" key="2">
    <source>
        <dbReference type="ARBA" id="ARBA00022553"/>
    </source>
</evidence>
<dbReference type="Proteomes" id="UP000295184">
    <property type="component" value="Unassembled WGS sequence"/>
</dbReference>
<keyword evidence="2 8" id="KW-0597">Phosphoprotein</keyword>
<dbReference type="GO" id="GO:0032993">
    <property type="term" value="C:protein-DNA complex"/>
    <property type="evidence" value="ECO:0007669"/>
    <property type="project" value="TreeGrafter"/>
</dbReference>
<evidence type="ECO:0000256" key="3">
    <source>
        <dbReference type="ARBA" id="ARBA00023012"/>
    </source>
</evidence>
<evidence type="ECO:0000256" key="8">
    <source>
        <dbReference type="PROSITE-ProRule" id="PRU00169"/>
    </source>
</evidence>
<accession>A0A4R1QV62</accession>
<dbReference type="InterPro" id="IPR039420">
    <property type="entry name" value="WalR-like"/>
</dbReference>
<keyword evidence="5 9" id="KW-0238">DNA-binding</keyword>
<dbReference type="OrthoDB" id="9778712at2"/>
<dbReference type="InterPro" id="IPR011006">
    <property type="entry name" value="CheY-like_superfamily"/>
</dbReference>
<dbReference type="SMART" id="SM00862">
    <property type="entry name" value="Trans_reg_C"/>
    <property type="match status" value="1"/>
</dbReference>
<feature type="domain" description="Response regulatory" evidence="10">
    <location>
        <begin position="3"/>
        <end position="114"/>
    </location>
</feature>
<dbReference type="STRING" id="1650663.GCA_001486665_01173"/>
<dbReference type="InterPro" id="IPR001789">
    <property type="entry name" value="Sig_transdc_resp-reg_receiver"/>
</dbReference>
<dbReference type="Pfam" id="PF00072">
    <property type="entry name" value="Response_reg"/>
    <property type="match status" value="1"/>
</dbReference>
<organism evidence="12 13">
    <name type="scientific">Allofournierella massiliensis</name>
    <dbReference type="NCBI Taxonomy" id="1650663"/>
    <lineage>
        <taxon>Bacteria</taxon>
        <taxon>Bacillati</taxon>
        <taxon>Bacillota</taxon>
        <taxon>Clostridia</taxon>
        <taxon>Eubacteriales</taxon>
        <taxon>Oscillospiraceae</taxon>
        <taxon>Allofournierella</taxon>
    </lineage>
</organism>
<evidence type="ECO:0000256" key="4">
    <source>
        <dbReference type="ARBA" id="ARBA00023015"/>
    </source>
</evidence>
<dbReference type="GO" id="GO:0005829">
    <property type="term" value="C:cytosol"/>
    <property type="evidence" value="ECO:0007669"/>
    <property type="project" value="TreeGrafter"/>
</dbReference>